<accession>A0A4Q9GAE9</accession>
<keyword evidence="1" id="KW-0812">Transmembrane</keyword>
<reference evidence="2 3" key="1">
    <citation type="submission" date="2019-02" db="EMBL/GenBank/DDBJ databases">
        <title>Hansschlegelia quercus sp. nov., a novel methylotrophic bacterium from buds of oak (Quercus robur L.).</title>
        <authorList>
            <person name="Agafonova N.V."/>
            <person name="Kaparullina E.N."/>
            <person name="Grouzdev D.S."/>
            <person name="Doronina N.V."/>
        </authorList>
    </citation>
    <scope>NUCLEOTIDE SEQUENCE [LARGE SCALE GENOMIC DNA]</scope>
    <source>
        <strain evidence="2 3">Dub</strain>
    </source>
</reference>
<dbReference type="Proteomes" id="UP000291613">
    <property type="component" value="Unassembled WGS sequence"/>
</dbReference>
<dbReference type="InterPro" id="IPR007251">
    <property type="entry name" value="Iron_permease_Fet4"/>
</dbReference>
<protein>
    <recommendedName>
        <fullName evidence="4">Low affinity iron permease family protein</fullName>
    </recommendedName>
</protein>
<dbReference type="OrthoDB" id="9811730at2"/>
<comment type="caution">
    <text evidence="2">The sequence shown here is derived from an EMBL/GenBank/DDBJ whole genome shotgun (WGS) entry which is preliminary data.</text>
</comment>
<name>A0A4Q9GAE9_9HYPH</name>
<evidence type="ECO:0000313" key="2">
    <source>
        <dbReference type="EMBL" id="TBN47989.1"/>
    </source>
</evidence>
<organism evidence="2 3">
    <name type="scientific">Hansschlegelia quercus</name>
    <dbReference type="NCBI Taxonomy" id="2528245"/>
    <lineage>
        <taxon>Bacteria</taxon>
        <taxon>Pseudomonadati</taxon>
        <taxon>Pseudomonadota</taxon>
        <taxon>Alphaproteobacteria</taxon>
        <taxon>Hyphomicrobiales</taxon>
        <taxon>Methylopilaceae</taxon>
        <taxon>Hansschlegelia</taxon>
    </lineage>
</organism>
<keyword evidence="3" id="KW-1185">Reference proteome</keyword>
<dbReference type="AlphaFoldDB" id="A0A4Q9GAE9"/>
<sequence length="101" mass="11212">MARRRGRNFIERFIGRFSNSLSSSAGFLIVNAIMAVGLVLTWLDLLHDDVYTLALSIAAITITNAVLVAQRRDTEAVHAKLDELVRSSEARNQVIGIEKDE</sequence>
<dbReference type="Pfam" id="PF04120">
    <property type="entry name" value="Iron_permease"/>
    <property type="match status" value="1"/>
</dbReference>
<evidence type="ECO:0008006" key="4">
    <source>
        <dbReference type="Google" id="ProtNLM"/>
    </source>
</evidence>
<dbReference type="RefSeq" id="WP_131004448.1">
    <property type="nucleotide sequence ID" value="NZ_JBHSZR010000008.1"/>
</dbReference>
<feature type="transmembrane region" description="Helical" evidence="1">
    <location>
        <begin position="49"/>
        <end position="69"/>
    </location>
</feature>
<feature type="transmembrane region" description="Helical" evidence="1">
    <location>
        <begin position="21"/>
        <end position="43"/>
    </location>
</feature>
<dbReference type="EMBL" id="SIUB01000009">
    <property type="protein sequence ID" value="TBN47989.1"/>
    <property type="molecule type" value="Genomic_DNA"/>
</dbReference>
<evidence type="ECO:0000256" key="1">
    <source>
        <dbReference type="SAM" id="Phobius"/>
    </source>
</evidence>
<gene>
    <name evidence="2" type="ORF">EYR15_15360</name>
</gene>
<proteinExistence type="predicted"/>
<dbReference type="GO" id="GO:0055085">
    <property type="term" value="P:transmembrane transport"/>
    <property type="evidence" value="ECO:0007669"/>
    <property type="project" value="InterPro"/>
</dbReference>
<keyword evidence="1" id="KW-1133">Transmembrane helix</keyword>
<keyword evidence="1" id="KW-0472">Membrane</keyword>
<evidence type="ECO:0000313" key="3">
    <source>
        <dbReference type="Proteomes" id="UP000291613"/>
    </source>
</evidence>